<reference evidence="1 2" key="1">
    <citation type="submission" date="2016-10" db="EMBL/GenBank/DDBJ databases">
        <authorList>
            <person name="de Groot N.N."/>
        </authorList>
    </citation>
    <scope>NUCLEOTIDE SEQUENCE [LARGE SCALE GENOMIC DNA]</scope>
    <source>
        <strain evidence="1 2">DSM 15269</strain>
    </source>
</reference>
<dbReference type="EMBL" id="FNIN01000008">
    <property type="protein sequence ID" value="SDN83494.1"/>
    <property type="molecule type" value="Genomic_DNA"/>
</dbReference>
<evidence type="ECO:0008006" key="3">
    <source>
        <dbReference type="Google" id="ProtNLM"/>
    </source>
</evidence>
<organism evidence="1 2">
    <name type="scientific">Desulfonauticus submarinus</name>
    <dbReference type="NCBI Taxonomy" id="206665"/>
    <lineage>
        <taxon>Bacteria</taxon>
        <taxon>Pseudomonadati</taxon>
        <taxon>Thermodesulfobacteriota</taxon>
        <taxon>Desulfovibrionia</taxon>
        <taxon>Desulfovibrionales</taxon>
        <taxon>Desulfonauticaceae</taxon>
        <taxon>Desulfonauticus</taxon>
    </lineage>
</organism>
<dbReference type="AlphaFoldDB" id="A0A1H0EM69"/>
<dbReference type="Proteomes" id="UP000199602">
    <property type="component" value="Unassembled WGS sequence"/>
</dbReference>
<keyword evidence="2" id="KW-1185">Reference proteome</keyword>
<evidence type="ECO:0000313" key="1">
    <source>
        <dbReference type="EMBL" id="SDN83494.1"/>
    </source>
</evidence>
<dbReference type="NCBIfam" id="NF041277">
    <property type="entry name" value="coba_remo_CbiR"/>
    <property type="match status" value="1"/>
</dbReference>
<dbReference type="STRING" id="206665.SAMN04488516_10852"/>
<accession>A0A1H0EM69</accession>
<proteinExistence type="predicted"/>
<gene>
    <name evidence="1" type="ORF">SAMN04488516_10852</name>
</gene>
<name>A0A1H0EM69_9BACT</name>
<dbReference type="InterPro" id="IPR036237">
    <property type="entry name" value="Xyl_isomerase-like_sf"/>
</dbReference>
<dbReference type="Gene3D" id="3.20.20.150">
    <property type="entry name" value="Divalent-metal-dependent TIM barrel enzymes"/>
    <property type="match status" value="1"/>
</dbReference>
<sequence length="244" mass="28368">MMKTFLLSAPSYVLPATIEKNCLFLQKYVSGIYLAFFETKACLEYTEKDLPLSLANFPFRYHIHFPLDLKWQKDGCYEAEICFSLWEKVKFLSPWSGVLHPPKEKEKLQKFVDTWVDLGGIAEDLLIENIKGIDLVDLWPVVLGTGVNVCLDIGHMLAYGQESILHLSGFWKRVKLLHFYGKETCERHYDLSFLSDAGWNFFKKILTNISDQTEIVLELFNKKDFLNSLRILRKKQKDLGVKFV</sequence>
<protein>
    <recommendedName>
        <fullName evidence="3">Xylose isomerase-like TIM barrel</fullName>
    </recommendedName>
</protein>
<dbReference type="SUPFAM" id="SSF51658">
    <property type="entry name" value="Xylose isomerase-like"/>
    <property type="match status" value="1"/>
</dbReference>
<evidence type="ECO:0000313" key="2">
    <source>
        <dbReference type="Proteomes" id="UP000199602"/>
    </source>
</evidence>